<name>A0A559TAC7_SERFO</name>
<sequence>MINALGLLEVRGLVAGIEATDAMLKAASVRVLSHEIMAPGWVTLVIEGDLAACRAALDAGAVVAGRTGRVISRQTLGRPDRDTEALVMHLKGGNPAPAGLAPKSLLAMIGHAAKGMTAGEVAAQMDCRLESARMALEKLYLAGLLRKRSSRYRIKKEARQVG</sequence>
<dbReference type="InterPro" id="IPR000249">
    <property type="entry name" value="BMC_dom"/>
</dbReference>
<dbReference type="SMART" id="SM00877">
    <property type="entry name" value="BMC"/>
    <property type="match status" value="1"/>
</dbReference>
<dbReference type="CDD" id="cd07045">
    <property type="entry name" value="BMC_CcmK_like"/>
    <property type="match status" value="1"/>
</dbReference>
<dbReference type="PROSITE" id="PS51930">
    <property type="entry name" value="BMC_2"/>
    <property type="match status" value="1"/>
</dbReference>
<evidence type="ECO:0000313" key="6">
    <source>
        <dbReference type="EMBL" id="TVZ71566.1"/>
    </source>
</evidence>
<dbReference type="Pfam" id="PF16365">
    <property type="entry name" value="EutK_C"/>
    <property type="match status" value="1"/>
</dbReference>
<dbReference type="PANTHER" id="PTHR33941">
    <property type="entry name" value="PROPANEDIOL UTILIZATION PROTEIN PDUA"/>
    <property type="match status" value="1"/>
</dbReference>
<reference evidence="6" key="2">
    <citation type="submission" date="2019-08" db="EMBL/GenBank/DDBJ databases">
        <title>Investigation of anaerobic lignin degradation for improved lignocellulosic biofuels.</title>
        <authorList>
            <person name="Deangelis K.PhD."/>
        </authorList>
    </citation>
    <scope>NUCLEOTIDE SEQUENCE [LARGE SCALE GENOMIC DNA]</scope>
    <source>
        <strain evidence="6">128R</strain>
    </source>
</reference>
<comment type="similarity">
    <text evidence="3">Belongs to the bacterial microcompartments protein family.</text>
</comment>
<keyword evidence="2" id="KW-1283">Bacterial microcompartment</keyword>
<dbReference type="Gene3D" id="1.10.10.10">
    <property type="entry name" value="Winged helix-like DNA-binding domain superfamily/Winged helix DNA-binding domain"/>
    <property type="match status" value="1"/>
</dbReference>
<dbReference type="PROSITE" id="PS51933">
    <property type="entry name" value="EUTK_C"/>
    <property type="match status" value="1"/>
</dbReference>
<dbReference type="InterPro" id="IPR037233">
    <property type="entry name" value="CcmK-like_sf"/>
</dbReference>
<dbReference type="InterPro" id="IPR050575">
    <property type="entry name" value="BMC_shell"/>
</dbReference>
<organism evidence="6">
    <name type="scientific">Serratia fonticola</name>
    <dbReference type="NCBI Taxonomy" id="47917"/>
    <lineage>
        <taxon>Bacteria</taxon>
        <taxon>Pseudomonadati</taxon>
        <taxon>Pseudomonadota</taxon>
        <taxon>Gammaproteobacteria</taxon>
        <taxon>Enterobacterales</taxon>
        <taxon>Yersiniaceae</taxon>
        <taxon>Serratia</taxon>
    </lineage>
</organism>
<dbReference type="OrthoDB" id="9812608at2"/>
<accession>A0A559TAC7</accession>
<dbReference type="InterPro" id="IPR032298">
    <property type="entry name" value="EutK_C"/>
</dbReference>
<dbReference type="GO" id="GO:0031469">
    <property type="term" value="C:bacterial microcompartment"/>
    <property type="evidence" value="ECO:0007669"/>
    <property type="project" value="UniProtKB-SubCell"/>
</dbReference>
<dbReference type="SUPFAM" id="SSF143414">
    <property type="entry name" value="CcmK-like"/>
    <property type="match status" value="1"/>
</dbReference>
<evidence type="ECO:0000259" key="5">
    <source>
        <dbReference type="PROSITE" id="PS51933"/>
    </source>
</evidence>
<gene>
    <name evidence="6" type="ORF">FHU10_4198</name>
</gene>
<evidence type="ECO:0000259" key="4">
    <source>
        <dbReference type="PROSITE" id="PS51930"/>
    </source>
</evidence>
<feature type="domain" description="BMC" evidence="4">
    <location>
        <begin position="4"/>
        <end position="88"/>
    </location>
</feature>
<dbReference type="Pfam" id="PF00936">
    <property type="entry name" value="BMC"/>
    <property type="match status" value="1"/>
</dbReference>
<proteinExistence type="inferred from homology"/>
<dbReference type="EMBL" id="VISQ01000001">
    <property type="protein sequence ID" value="TVZ71566.1"/>
    <property type="molecule type" value="Genomic_DNA"/>
</dbReference>
<dbReference type="Gene3D" id="3.30.70.1710">
    <property type="match status" value="1"/>
</dbReference>
<comment type="subcellular location">
    <subcellularLocation>
        <location evidence="1">Bacterial microcompartment</location>
    </subcellularLocation>
</comment>
<comment type="caution">
    <text evidence="6">The sequence shown here is derived from an EMBL/GenBank/DDBJ whole genome shotgun (WGS) entry which is preliminary data.</text>
</comment>
<feature type="domain" description="EutK-Ctail" evidence="5">
    <location>
        <begin position="100"/>
        <end position="156"/>
    </location>
</feature>
<reference evidence="6" key="1">
    <citation type="submission" date="2019-06" db="EMBL/GenBank/DDBJ databases">
        <authorList>
            <person name="Deangelis K."/>
            <person name="Huntemann M."/>
            <person name="Clum A."/>
            <person name="Pillay M."/>
            <person name="Palaniappan K."/>
            <person name="Varghese N."/>
            <person name="Mikhailova N."/>
            <person name="Stamatis D."/>
            <person name="Reddy T."/>
            <person name="Daum C."/>
            <person name="Shapiro N."/>
            <person name="Ivanova N."/>
            <person name="Kyrpides N."/>
            <person name="Woyke T."/>
        </authorList>
    </citation>
    <scope>NUCLEOTIDE SEQUENCE [LARGE SCALE GENOMIC DNA]</scope>
    <source>
        <strain evidence="6">128R</strain>
    </source>
</reference>
<dbReference type="AlphaFoldDB" id="A0A559TAC7"/>
<dbReference type="InterPro" id="IPR036388">
    <property type="entry name" value="WH-like_DNA-bd_sf"/>
</dbReference>
<dbReference type="PANTHER" id="PTHR33941:SF6">
    <property type="entry name" value="BACTERIAL MICROCOMPARTMENT SHELL PROTEIN EUTK"/>
    <property type="match status" value="1"/>
</dbReference>
<protein>
    <submittedName>
        <fullName evidence="6">Ethanolamine utilization protein EutK</fullName>
    </submittedName>
</protein>
<dbReference type="InterPro" id="IPR044872">
    <property type="entry name" value="CcmK/CsoS1_BMC"/>
</dbReference>
<evidence type="ECO:0000256" key="1">
    <source>
        <dbReference type="ARBA" id="ARBA00024322"/>
    </source>
</evidence>
<evidence type="ECO:0000256" key="2">
    <source>
        <dbReference type="ARBA" id="ARBA00024446"/>
    </source>
</evidence>
<evidence type="ECO:0000256" key="3">
    <source>
        <dbReference type="PROSITE-ProRule" id="PRU01278"/>
    </source>
</evidence>